<reference evidence="2" key="2">
    <citation type="submission" date="2014-09" db="EMBL/GenBank/DDBJ databases">
        <authorList>
            <person name="Martin A.A."/>
        </authorList>
    </citation>
    <scope>NUCLEOTIDE SEQUENCE</scope>
    <source>
        <strain evidence="2">ED321</strain>
    </source>
</reference>
<gene>
    <name evidence="1 3 4" type="ORF">SRAE_0000075000</name>
</gene>
<evidence type="ECO:0000313" key="3">
    <source>
        <dbReference type="WBParaSite" id="SRAE_0000075000.1"/>
    </source>
</evidence>
<name>A0A090KVW2_STRRB</name>
<dbReference type="Proteomes" id="UP000035682">
    <property type="component" value="Unplaced"/>
</dbReference>
<dbReference type="RefSeq" id="XP_024500842.1">
    <property type="nucleotide sequence ID" value="XM_024646689.1"/>
</dbReference>
<dbReference type="PANTHER" id="PTHR47163:SF2">
    <property type="entry name" value="SI:DKEY-17M8.2"/>
    <property type="match status" value="1"/>
</dbReference>
<organism evidence="1">
    <name type="scientific">Strongyloides ratti</name>
    <name type="common">Parasitic roundworm</name>
    <dbReference type="NCBI Taxonomy" id="34506"/>
    <lineage>
        <taxon>Eukaryota</taxon>
        <taxon>Metazoa</taxon>
        <taxon>Ecdysozoa</taxon>
        <taxon>Nematoda</taxon>
        <taxon>Chromadorea</taxon>
        <taxon>Rhabditida</taxon>
        <taxon>Tylenchina</taxon>
        <taxon>Panagrolaimomorpha</taxon>
        <taxon>Strongyloidoidea</taxon>
        <taxon>Strongyloididae</taxon>
        <taxon>Strongyloides</taxon>
    </lineage>
</organism>
<keyword evidence="2" id="KW-1185">Reference proteome</keyword>
<dbReference type="CTD" id="36374005"/>
<dbReference type="WBParaSite" id="SRAE_0000075000.1">
    <property type="protein sequence ID" value="SRAE_0000075000.1"/>
    <property type="gene ID" value="WBGene00256509"/>
</dbReference>
<protein>
    <submittedName>
        <fullName evidence="1 3">Transposase, ISXO2-like domain-containing protein</fullName>
    </submittedName>
</protein>
<dbReference type="OMA" id="HAVERQW"/>
<evidence type="ECO:0000313" key="1">
    <source>
        <dbReference type="EMBL" id="CEF61635.1"/>
    </source>
</evidence>
<dbReference type="EMBL" id="LN609428">
    <property type="protein sequence ID" value="CEF61635.1"/>
    <property type="molecule type" value="Genomic_DNA"/>
</dbReference>
<dbReference type="PANTHER" id="PTHR47163">
    <property type="entry name" value="DDE_TNP_IS1595 DOMAIN-CONTAINING PROTEIN"/>
    <property type="match status" value="1"/>
</dbReference>
<accession>A0A090KVW2</accession>
<evidence type="ECO:0000313" key="2">
    <source>
        <dbReference type="Proteomes" id="UP000035682"/>
    </source>
</evidence>
<reference evidence="3" key="3">
    <citation type="submission" date="2020-12" db="UniProtKB">
        <authorList>
            <consortium name="WormBaseParasite"/>
        </authorList>
    </citation>
    <scope>IDENTIFICATION</scope>
</reference>
<evidence type="ECO:0000313" key="4">
    <source>
        <dbReference type="WormBase" id="SRAE_0000075000"/>
    </source>
</evidence>
<dbReference type="WormBase" id="SRAE_0000075000">
    <property type="protein sequence ID" value="SRP06061"/>
    <property type="gene ID" value="WBGene00256509"/>
</dbReference>
<dbReference type="OrthoDB" id="424490at2759"/>
<sequence>MNCPACGNPTSFQRAKILFKCTKRRCRKVVSAKNGMFFGGQRLPFGEILHMDYLLLCKTLVTSIKSQCEISSTTVCSFLSYFRQLVADALTTEECVIGGEGIIVEIDETKMGKRKYNRGHSVDGVWVVNGVEKTEKGRVFAVSAEKRDSDTLLDVIKKHVKPGFIIQTDL</sequence>
<reference evidence="1" key="1">
    <citation type="submission" date="2014-09" db="EMBL/GenBank/DDBJ databases">
        <authorList>
            <person name="Aslett A.Martin."/>
        </authorList>
    </citation>
    <scope>NUCLEOTIDE SEQUENCE</scope>
    <source>
        <strain evidence="1">ED321 Heterogonic</strain>
    </source>
</reference>
<dbReference type="GeneID" id="36374005"/>
<proteinExistence type="predicted"/>
<dbReference type="InterPro" id="IPR053164">
    <property type="entry name" value="IS1016-like_transposase"/>
</dbReference>
<dbReference type="AlphaFoldDB" id="A0A090KVW2"/>